<dbReference type="OrthoDB" id="10508582at2759"/>
<sequence>MIAAFVALISVLFIATPQVSGAPKHHYDYNDYVSYEKEPTLLCTFLNCKHSKGKIGGVIQGAASFVPGPKLKQFVPTLTADGEAQWDVAVKLRE</sequence>
<evidence type="ECO:0000256" key="1">
    <source>
        <dbReference type="SAM" id="SignalP"/>
    </source>
</evidence>
<proteinExistence type="predicted"/>
<reference evidence="2" key="1">
    <citation type="submission" date="2022-01" db="EMBL/GenBank/DDBJ databases">
        <authorList>
            <person name="King R."/>
        </authorList>
    </citation>
    <scope>NUCLEOTIDE SEQUENCE</scope>
</reference>
<keyword evidence="3" id="KW-1185">Reference proteome</keyword>
<dbReference type="Proteomes" id="UP001153712">
    <property type="component" value="Chromosome 1"/>
</dbReference>
<protein>
    <submittedName>
        <fullName evidence="2">Uncharacterized protein</fullName>
    </submittedName>
</protein>
<keyword evidence="1" id="KW-0732">Signal</keyword>
<accession>A0A9N9THK4</accession>
<feature type="chain" id="PRO_5040183123" evidence="1">
    <location>
        <begin position="22"/>
        <end position="94"/>
    </location>
</feature>
<name>A0A9N9THK4_PHYSR</name>
<organism evidence="2 3">
    <name type="scientific">Phyllotreta striolata</name>
    <name type="common">Striped flea beetle</name>
    <name type="synonym">Crioceris striolata</name>
    <dbReference type="NCBI Taxonomy" id="444603"/>
    <lineage>
        <taxon>Eukaryota</taxon>
        <taxon>Metazoa</taxon>
        <taxon>Ecdysozoa</taxon>
        <taxon>Arthropoda</taxon>
        <taxon>Hexapoda</taxon>
        <taxon>Insecta</taxon>
        <taxon>Pterygota</taxon>
        <taxon>Neoptera</taxon>
        <taxon>Endopterygota</taxon>
        <taxon>Coleoptera</taxon>
        <taxon>Polyphaga</taxon>
        <taxon>Cucujiformia</taxon>
        <taxon>Chrysomeloidea</taxon>
        <taxon>Chrysomelidae</taxon>
        <taxon>Galerucinae</taxon>
        <taxon>Alticini</taxon>
        <taxon>Phyllotreta</taxon>
    </lineage>
</organism>
<evidence type="ECO:0000313" key="2">
    <source>
        <dbReference type="EMBL" id="CAG9853949.1"/>
    </source>
</evidence>
<gene>
    <name evidence="2" type="ORF">PHYEVI_LOCUS416</name>
</gene>
<evidence type="ECO:0000313" key="3">
    <source>
        <dbReference type="Proteomes" id="UP001153712"/>
    </source>
</evidence>
<feature type="signal peptide" evidence="1">
    <location>
        <begin position="1"/>
        <end position="21"/>
    </location>
</feature>
<dbReference type="AlphaFoldDB" id="A0A9N9THK4"/>
<dbReference type="EMBL" id="OU900094">
    <property type="protein sequence ID" value="CAG9853949.1"/>
    <property type="molecule type" value="Genomic_DNA"/>
</dbReference>